<dbReference type="OMA" id="PLWLFWR"/>
<dbReference type="Proteomes" id="UP000694388">
    <property type="component" value="Unplaced"/>
</dbReference>
<keyword evidence="8 10" id="KW-0472">Membrane</keyword>
<evidence type="ECO:0000256" key="4">
    <source>
        <dbReference type="ARBA" id="ARBA00022231"/>
    </source>
</evidence>
<dbReference type="GeneTree" id="ENSGT00390000000970"/>
<dbReference type="GO" id="GO:0005789">
    <property type="term" value="C:endoplasmic reticulum membrane"/>
    <property type="evidence" value="ECO:0007669"/>
    <property type="project" value="UniProtKB-SubCell"/>
</dbReference>
<keyword evidence="5 10" id="KW-0812">Transmembrane</keyword>
<sequence length="187" mass="21406">MAPKHAASKQPSSEEDLLLQDFSRTISMKSALLFYGNAFVVSAIPIWLYWRIWQMDLIQSALVFSLVTVLSTWLVATAYKNLKFILKHKVAQKREDAISKEVLRKLSEMDNKKMSKKEKDERILWKKNEVADFEATAFSIFYNNILFLLMVVVVSFFLLKNFNPMINYIFSMGSSAGLIALLSTSGC</sequence>
<reference evidence="11" key="2">
    <citation type="submission" date="2025-09" db="UniProtKB">
        <authorList>
            <consortium name="Ensembl"/>
        </authorList>
    </citation>
    <scope>IDENTIFICATION</scope>
</reference>
<evidence type="ECO:0000256" key="5">
    <source>
        <dbReference type="ARBA" id="ARBA00022692"/>
    </source>
</evidence>
<dbReference type="AlphaFoldDB" id="A0A8C4N3L7"/>
<comment type="subcellular location">
    <subcellularLocation>
        <location evidence="2">Endoplasmic reticulum membrane</location>
        <topology evidence="2">Multi-pass membrane protein</topology>
    </subcellularLocation>
</comment>
<evidence type="ECO:0000256" key="7">
    <source>
        <dbReference type="ARBA" id="ARBA00022989"/>
    </source>
</evidence>
<accession>A0A8C4N3L7</accession>
<evidence type="ECO:0000256" key="1">
    <source>
        <dbReference type="ARBA" id="ARBA00002838"/>
    </source>
</evidence>
<dbReference type="InterPro" id="IPR009779">
    <property type="entry name" value="SSR3"/>
</dbReference>
<feature type="transmembrane region" description="Helical" evidence="10">
    <location>
        <begin position="32"/>
        <end position="52"/>
    </location>
</feature>
<evidence type="ECO:0000313" key="12">
    <source>
        <dbReference type="Proteomes" id="UP000694388"/>
    </source>
</evidence>
<evidence type="ECO:0000256" key="3">
    <source>
        <dbReference type="ARBA" id="ARBA00007990"/>
    </source>
</evidence>
<comment type="similarity">
    <text evidence="3">Belongs to the TRAP-gamma family.</text>
</comment>
<evidence type="ECO:0000256" key="10">
    <source>
        <dbReference type="SAM" id="Phobius"/>
    </source>
</evidence>
<dbReference type="Ensembl" id="ENSEBUT00000000677.1">
    <property type="protein sequence ID" value="ENSEBUP00000000382.1"/>
    <property type="gene ID" value="ENSEBUG00000000556.1"/>
</dbReference>
<evidence type="ECO:0000256" key="8">
    <source>
        <dbReference type="ARBA" id="ARBA00023136"/>
    </source>
</evidence>
<keyword evidence="6" id="KW-0256">Endoplasmic reticulum</keyword>
<feature type="transmembrane region" description="Helical" evidence="10">
    <location>
        <begin position="165"/>
        <end position="184"/>
    </location>
</feature>
<feature type="transmembrane region" description="Helical" evidence="10">
    <location>
        <begin position="58"/>
        <end position="79"/>
    </location>
</feature>
<reference evidence="11" key="1">
    <citation type="submission" date="2025-08" db="UniProtKB">
        <authorList>
            <consortium name="Ensembl"/>
        </authorList>
    </citation>
    <scope>IDENTIFICATION</scope>
</reference>
<organism evidence="11 12">
    <name type="scientific">Eptatretus burgeri</name>
    <name type="common">Inshore hagfish</name>
    <dbReference type="NCBI Taxonomy" id="7764"/>
    <lineage>
        <taxon>Eukaryota</taxon>
        <taxon>Metazoa</taxon>
        <taxon>Chordata</taxon>
        <taxon>Craniata</taxon>
        <taxon>Vertebrata</taxon>
        <taxon>Cyclostomata</taxon>
        <taxon>Myxini</taxon>
        <taxon>Myxiniformes</taxon>
        <taxon>Myxinidae</taxon>
        <taxon>Eptatretinae</taxon>
        <taxon>Eptatretus</taxon>
    </lineage>
</organism>
<evidence type="ECO:0000256" key="6">
    <source>
        <dbReference type="ARBA" id="ARBA00022824"/>
    </source>
</evidence>
<evidence type="ECO:0000256" key="2">
    <source>
        <dbReference type="ARBA" id="ARBA00004477"/>
    </source>
</evidence>
<dbReference type="Pfam" id="PF07074">
    <property type="entry name" value="TRAP-gamma"/>
    <property type="match status" value="1"/>
</dbReference>
<keyword evidence="12" id="KW-1185">Reference proteome</keyword>
<evidence type="ECO:0000256" key="9">
    <source>
        <dbReference type="ARBA" id="ARBA00030917"/>
    </source>
</evidence>
<protein>
    <recommendedName>
        <fullName evidence="4">Translocon-associated protein subunit gamma</fullName>
    </recommendedName>
    <alternativeName>
        <fullName evidence="9">Signal sequence receptor subunit gamma</fullName>
    </alternativeName>
</protein>
<dbReference type="PANTHER" id="PTHR13399">
    <property type="entry name" value="TRANSLOCON-ASSOCIATED PROTEIN TRAP , GAMMA SUBUNIT"/>
    <property type="match status" value="1"/>
</dbReference>
<dbReference type="PANTHER" id="PTHR13399:SF2">
    <property type="entry name" value="TRANSLOCON-ASSOCIATED PROTEIN SUBUNIT GAMMA"/>
    <property type="match status" value="1"/>
</dbReference>
<proteinExistence type="inferred from homology"/>
<feature type="transmembrane region" description="Helical" evidence="10">
    <location>
        <begin position="135"/>
        <end position="159"/>
    </location>
</feature>
<name>A0A8C4N3L7_EPTBU</name>
<evidence type="ECO:0000313" key="11">
    <source>
        <dbReference type="Ensembl" id="ENSEBUP00000000382.1"/>
    </source>
</evidence>
<dbReference type="GO" id="GO:0006614">
    <property type="term" value="P:SRP-dependent cotranslational protein targeting to membrane"/>
    <property type="evidence" value="ECO:0007669"/>
    <property type="project" value="InterPro"/>
</dbReference>
<keyword evidence="7 10" id="KW-1133">Transmembrane helix</keyword>
<comment type="function">
    <text evidence="1">TRAP proteins are part of a complex whose function is to bind calcium to the ER membrane and thereby regulate the retention of ER resident proteins.</text>
</comment>